<sequence length="264" mass="29140">NSCAILKLGIMYETGQGVRQDDRLAFKHYERAAVGNDPVAQYILGLHYRLGSLGLKRDNQQAKRFISKSAQAGVPPAQRVLGLMYAQQLISSSDNGQANNTRRKNYRIALGWFRRAASHGGVRALGLVGFCFEHGYGVPADHRAAFSYYRKAAANKGHRTALYSLGLYYINGLEGITRNIPRARECFNQAAQKGLTCAMTALATLYRNAYMSNELPERKTESQCELAVQWYQRAALLGDATAQRELGLLHGAGLGVPKKPSCRI</sequence>
<keyword evidence="2" id="KW-1185">Reference proteome</keyword>
<dbReference type="SMART" id="SM00671">
    <property type="entry name" value="SEL1"/>
    <property type="match status" value="6"/>
</dbReference>
<dbReference type="InParanoid" id="A0A167LQR7"/>
<evidence type="ECO:0000313" key="1">
    <source>
        <dbReference type="EMBL" id="OAD70919.1"/>
    </source>
</evidence>
<dbReference type="PANTHER" id="PTHR43628:SF1">
    <property type="entry name" value="CHITIN SYNTHASE REGULATORY FACTOR 2-RELATED"/>
    <property type="match status" value="1"/>
</dbReference>
<dbReference type="InterPro" id="IPR052945">
    <property type="entry name" value="Mitotic_Regulator"/>
</dbReference>
<dbReference type="GeneID" id="28989332"/>
<reference evidence="2" key="1">
    <citation type="submission" date="2015-06" db="EMBL/GenBank/DDBJ databases">
        <title>Expansion of signal transduction pathways in fungi by whole-genome duplication.</title>
        <authorList>
            <consortium name="DOE Joint Genome Institute"/>
            <person name="Corrochano L.M."/>
            <person name="Kuo A."/>
            <person name="Marcet-Houben M."/>
            <person name="Polaino S."/>
            <person name="Salamov A."/>
            <person name="Villalobos J.M."/>
            <person name="Alvarez M.I."/>
            <person name="Avalos J."/>
            <person name="Benito E.P."/>
            <person name="Benoit I."/>
            <person name="Burger G."/>
            <person name="Camino L.P."/>
            <person name="Canovas D."/>
            <person name="Cerda-Olmedo E."/>
            <person name="Cheng J.-F."/>
            <person name="Dominguez A."/>
            <person name="Elias M."/>
            <person name="Eslava A.P."/>
            <person name="Glaser F."/>
            <person name="Grimwood J."/>
            <person name="Gutierrez G."/>
            <person name="Heitman J."/>
            <person name="Henrissat B."/>
            <person name="Iturriaga E.A."/>
            <person name="Lang B.F."/>
            <person name="Lavin J.L."/>
            <person name="Lee S."/>
            <person name="Li W."/>
            <person name="Lindquist E."/>
            <person name="Lopez-Garcia S."/>
            <person name="Luque E.M."/>
            <person name="Marcos A.T."/>
            <person name="Martin J."/>
            <person name="McCluskey K."/>
            <person name="Medina H.R."/>
            <person name="Miralles-Duran A."/>
            <person name="Miyazaki A."/>
            <person name="Munoz-Torres E."/>
            <person name="Oguiza J.A."/>
            <person name="Ohm R."/>
            <person name="Olmedo M."/>
            <person name="Orejas M."/>
            <person name="Ortiz-Castellanos L."/>
            <person name="Pisabarro A.G."/>
            <person name="Rodriguez-Romero J."/>
            <person name="Ruiz-Herrera J."/>
            <person name="Ruiz-Vazquez R."/>
            <person name="Sanz C."/>
            <person name="Schackwitz W."/>
            <person name="Schmutz J."/>
            <person name="Shahriari M."/>
            <person name="Shelest E."/>
            <person name="Silva-Franco F."/>
            <person name="Soanes D."/>
            <person name="Syed K."/>
            <person name="Tagua V.G."/>
            <person name="Talbot N.J."/>
            <person name="Thon M."/>
            <person name="De vries R.P."/>
            <person name="Wiebenga A."/>
            <person name="Yadav J.S."/>
            <person name="Braun E.L."/>
            <person name="Baker S."/>
            <person name="Garre V."/>
            <person name="Horwitz B."/>
            <person name="Torres-Martinez S."/>
            <person name="Idnurm A."/>
            <person name="Herrera-Estrella A."/>
            <person name="Gabaldon T."/>
            <person name="Grigoriev I.V."/>
        </authorList>
    </citation>
    <scope>NUCLEOTIDE SEQUENCE [LARGE SCALE GENOMIC DNA]</scope>
    <source>
        <strain evidence="2">NRRL 1555(-)</strain>
    </source>
</reference>
<dbReference type="PANTHER" id="PTHR43628">
    <property type="entry name" value="ACTIVATOR OF C KINASE PROTEIN 1-RELATED"/>
    <property type="match status" value="1"/>
</dbReference>
<accession>A0A167LQR7</accession>
<dbReference type="AlphaFoldDB" id="A0A167LQR7"/>
<proteinExistence type="predicted"/>
<evidence type="ECO:0000313" key="2">
    <source>
        <dbReference type="Proteomes" id="UP000077315"/>
    </source>
</evidence>
<dbReference type="EMBL" id="KV440987">
    <property type="protein sequence ID" value="OAD70919.1"/>
    <property type="molecule type" value="Genomic_DNA"/>
</dbReference>
<dbReference type="OrthoDB" id="2253126at2759"/>
<name>A0A167LQR7_PHYB8</name>
<dbReference type="SUPFAM" id="SSF81901">
    <property type="entry name" value="HCP-like"/>
    <property type="match status" value="2"/>
</dbReference>
<dbReference type="STRING" id="763407.A0A167LQR7"/>
<dbReference type="VEuPathDB" id="FungiDB:PHYBLDRAFT_114932"/>
<protein>
    <submittedName>
        <fullName evidence="1">Uncharacterized protein</fullName>
    </submittedName>
</protein>
<dbReference type="RefSeq" id="XP_018288959.1">
    <property type="nucleotide sequence ID" value="XM_018428426.1"/>
</dbReference>
<organism evidence="1 2">
    <name type="scientific">Phycomyces blakesleeanus (strain ATCC 8743b / DSM 1359 / FGSC 10004 / NBRC 33097 / NRRL 1555)</name>
    <dbReference type="NCBI Taxonomy" id="763407"/>
    <lineage>
        <taxon>Eukaryota</taxon>
        <taxon>Fungi</taxon>
        <taxon>Fungi incertae sedis</taxon>
        <taxon>Mucoromycota</taxon>
        <taxon>Mucoromycotina</taxon>
        <taxon>Mucoromycetes</taxon>
        <taxon>Mucorales</taxon>
        <taxon>Phycomycetaceae</taxon>
        <taxon>Phycomyces</taxon>
    </lineage>
</organism>
<dbReference type="InterPro" id="IPR006597">
    <property type="entry name" value="Sel1-like"/>
</dbReference>
<dbReference type="InterPro" id="IPR011990">
    <property type="entry name" value="TPR-like_helical_dom_sf"/>
</dbReference>
<gene>
    <name evidence="1" type="ORF">PHYBLDRAFT_114932</name>
</gene>
<feature type="non-terminal residue" evidence="1">
    <location>
        <position position="1"/>
    </location>
</feature>
<dbReference type="Gene3D" id="1.25.40.10">
    <property type="entry name" value="Tetratricopeptide repeat domain"/>
    <property type="match status" value="2"/>
</dbReference>
<dbReference type="Proteomes" id="UP000077315">
    <property type="component" value="Unassembled WGS sequence"/>
</dbReference>
<dbReference type="Pfam" id="PF08238">
    <property type="entry name" value="Sel1"/>
    <property type="match status" value="7"/>
</dbReference>